<feature type="compositionally biased region" description="Polar residues" evidence="1">
    <location>
        <begin position="99"/>
        <end position="109"/>
    </location>
</feature>
<reference evidence="2" key="1">
    <citation type="submission" date="2023-05" db="EMBL/GenBank/DDBJ databases">
        <title>Nepenthes gracilis genome sequencing.</title>
        <authorList>
            <person name="Fukushima K."/>
        </authorList>
    </citation>
    <scope>NUCLEOTIDE SEQUENCE</scope>
    <source>
        <strain evidence="2">SING2019-196</strain>
    </source>
</reference>
<protein>
    <submittedName>
        <fullName evidence="2">Uncharacterized protein</fullName>
    </submittedName>
</protein>
<feature type="region of interest" description="Disordered" evidence="1">
    <location>
        <begin position="99"/>
        <end position="164"/>
    </location>
</feature>
<proteinExistence type="predicted"/>
<evidence type="ECO:0000313" key="2">
    <source>
        <dbReference type="EMBL" id="GMH21352.1"/>
    </source>
</evidence>
<evidence type="ECO:0000256" key="1">
    <source>
        <dbReference type="SAM" id="MobiDB-lite"/>
    </source>
</evidence>
<comment type="caution">
    <text evidence="2">The sequence shown here is derived from an EMBL/GenBank/DDBJ whole genome shotgun (WGS) entry which is preliminary data.</text>
</comment>
<organism evidence="2 3">
    <name type="scientific">Nepenthes gracilis</name>
    <name type="common">Slender pitcher plant</name>
    <dbReference type="NCBI Taxonomy" id="150966"/>
    <lineage>
        <taxon>Eukaryota</taxon>
        <taxon>Viridiplantae</taxon>
        <taxon>Streptophyta</taxon>
        <taxon>Embryophyta</taxon>
        <taxon>Tracheophyta</taxon>
        <taxon>Spermatophyta</taxon>
        <taxon>Magnoliopsida</taxon>
        <taxon>eudicotyledons</taxon>
        <taxon>Gunneridae</taxon>
        <taxon>Pentapetalae</taxon>
        <taxon>Caryophyllales</taxon>
        <taxon>Nepenthaceae</taxon>
        <taxon>Nepenthes</taxon>
    </lineage>
</organism>
<feature type="compositionally biased region" description="Basic residues" evidence="1">
    <location>
        <begin position="153"/>
        <end position="164"/>
    </location>
</feature>
<dbReference type="EMBL" id="BSYO01000023">
    <property type="protein sequence ID" value="GMH21352.1"/>
    <property type="molecule type" value="Genomic_DNA"/>
</dbReference>
<name>A0AAD3T247_NEPGR</name>
<dbReference type="Proteomes" id="UP001279734">
    <property type="component" value="Unassembled WGS sequence"/>
</dbReference>
<sequence length="164" mass="18109">MNPNTDLLLAVVKCVLVKQGDDVVPVADGMAFLTCFEESGCSWLSYDASCGNRVERWKSADVGFLDGGWTSEYKSICEHGADHTPERLWHQEASHCLNQRPNSAIQQRNSADESETTAHCSAKQQPKAADESKTTSQSSAKHQPKVSISMKQRQLHHAHFPTPS</sequence>
<dbReference type="AlphaFoldDB" id="A0AAD3T247"/>
<evidence type="ECO:0000313" key="3">
    <source>
        <dbReference type="Proteomes" id="UP001279734"/>
    </source>
</evidence>
<keyword evidence="3" id="KW-1185">Reference proteome</keyword>
<accession>A0AAD3T247</accession>
<gene>
    <name evidence="2" type="ORF">Nepgr_023194</name>
</gene>